<feature type="region of interest" description="Disordered" evidence="1">
    <location>
        <begin position="109"/>
        <end position="153"/>
    </location>
</feature>
<keyword evidence="3" id="KW-1185">Reference proteome</keyword>
<organism evidence="2 3">
    <name type="scientific">Streptomyces cylindrosporus</name>
    <dbReference type="NCBI Taxonomy" id="2927583"/>
    <lineage>
        <taxon>Bacteria</taxon>
        <taxon>Bacillati</taxon>
        <taxon>Actinomycetota</taxon>
        <taxon>Actinomycetes</taxon>
        <taxon>Kitasatosporales</taxon>
        <taxon>Streptomycetaceae</taxon>
        <taxon>Streptomyces</taxon>
    </lineage>
</organism>
<reference evidence="2" key="1">
    <citation type="submission" date="2022-03" db="EMBL/GenBank/DDBJ databases">
        <title>Streptomyces 7R015 and 7R016 isolated from Barleria lupulina in Thailand.</title>
        <authorList>
            <person name="Kanchanasin P."/>
            <person name="Phongsopitanun W."/>
            <person name="Tanasupawat S."/>
        </authorList>
    </citation>
    <scope>NUCLEOTIDE SEQUENCE</scope>
    <source>
        <strain evidence="2">7R015</strain>
    </source>
</reference>
<dbReference type="RefSeq" id="WP_242775491.1">
    <property type="nucleotide sequence ID" value="NZ_JALDAY010000015.1"/>
</dbReference>
<feature type="region of interest" description="Disordered" evidence="1">
    <location>
        <begin position="1"/>
        <end position="29"/>
    </location>
</feature>
<dbReference type="Proteomes" id="UP001165269">
    <property type="component" value="Unassembled WGS sequence"/>
</dbReference>
<name>A0ABS9YM66_9ACTN</name>
<evidence type="ECO:0000313" key="3">
    <source>
        <dbReference type="Proteomes" id="UP001165269"/>
    </source>
</evidence>
<evidence type="ECO:0000313" key="2">
    <source>
        <dbReference type="EMBL" id="MCI3277645.1"/>
    </source>
</evidence>
<gene>
    <name evidence="2" type="ORF">MQP27_41905</name>
</gene>
<evidence type="ECO:0000256" key="1">
    <source>
        <dbReference type="SAM" id="MobiDB-lite"/>
    </source>
</evidence>
<comment type="caution">
    <text evidence="2">The sequence shown here is derived from an EMBL/GenBank/DDBJ whole genome shotgun (WGS) entry which is preliminary data.</text>
</comment>
<dbReference type="EMBL" id="JALDAY010000015">
    <property type="protein sequence ID" value="MCI3277645.1"/>
    <property type="molecule type" value="Genomic_DNA"/>
</dbReference>
<protein>
    <submittedName>
        <fullName evidence="2">Uncharacterized protein</fullName>
    </submittedName>
</protein>
<proteinExistence type="predicted"/>
<accession>A0ABS9YM66</accession>
<sequence length="235" mass="26161">MTNRTGNLAAPTDERRCTAHKKGPNGEKGERCQAWALKGQTVCRVHGGKAPQNLAAARRRQTEERALELVETYGRPVDTTPSDALLDEVKWTAGHVAWLRQRVQEIEAQDAEAGRTDPDADEDEEQTSGPGSERPHPLVWGVTRRKTGGDDWGRTEEAAPNIWLRLYQQERAHLVKVCEAAIRAGIEERKVRVAEQQGALVAQVIRAILADLRLTKEQQARVPEVVPRHLRALAS</sequence>